<comment type="caution">
    <text evidence="3">The sequence shown here is derived from an EMBL/GenBank/DDBJ whole genome shotgun (WGS) entry which is preliminary data.</text>
</comment>
<evidence type="ECO:0000256" key="2">
    <source>
        <dbReference type="SAM" id="SignalP"/>
    </source>
</evidence>
<proteinExistence type="predicted"/>
<evidence type="ECO:0000256" key="1">
    <source>
        <dbReference type="SAM" id="MobiDB-lite"/>
    </source>
</evidence>
<keyword evidence="4" id="KW-1185">Reference proteome</keyword>
<accession>A0ABS9MB59</accession>
<dbReference type="Proteomes" id="UP001200313">
    <property type="component" value="Unassembled WGS sequence"/>
</dbReference>
<feature type="region of interest" description="Disordered" evidence="1">
    <location>
        <begin position="26"/>
        <end position="49"/>
    </location>
</feature>
<name>A0ABS9MB59_9FIRM</name>
<dbReference type="PROSITE" id="PS51257">
    <property type="entry name" value="PROKAR_LIPOPROTEIN"/>
    <property type="match status" value="1"/>
</dbReference>
<feature type="chain" id="PRO_5046978266" description="Lipoprotein" evidence="2">
    <location>
        <begin position="26"/>
        <end position="106"/>
    </location>
</feature>
<gene>
    <name evidence="3" type="ORF">L0P79_13270</name>
</gene>
<dbReference type="EMBL" id="JAKNJB010000024">
    <property type="protein sequence ID" value="MCG4528026.1"/>
    <property type="molecule type" value="Genomic_DNA"/>
</dbReference>
<sequence>MKRWKTVLAALAIFCLLTGCGMMNHGDAESESPSPLEGPAATEGFTPAADSTWGDLFRHFDPEGFSKLPADVQSEFDRTLLTEQSPQLVLKEGGKWTFEWQPFRNN</sequence>
<keyword evidence="2" id="KW-0732">Signal</keyword>
<feature type="signal peptide" evidence="2">
    <location>
        <begin position="1"/>
        <end position="25"/>
    </location>
</feature>
<protein>
    <recommendedName>
        <fullName evidence="5">Lipoprotein</fullName>
    </recommendedName>
</protein>
<evidence type="ECO:0008006" key="5">
    <source>
        <dbReference type="Google" id="ProtNLM"/>
    </source>
</evidence>
<reference evidence="3 4" key="1">
    <citation type="submission" date="2022-01" db="EMBL/GenBank/DDBJ databases">
        <title>Collection of gut derived symbiotic bacterial strains cultured from healthy donors.</title>
        <authorList>
            <person name="Lin H."/>
            <person name="Kohout C."/>
            <person name="Waligurski E."/>
            <person name="Pamer E.G."/>
        </authorList>
    </citation>
    <scope>NUCLEOTIDE SEQUENCE [LARGE SCALE GENOMIC DNA]</scope>
    <source>
        <strain evidence="3 4">DFI.3.7</strain>
    </source>
</reference>
<evidence type="ECO:0000313" key="4">
    <source>
        <dbReference type="Proteomes" id="UP001200313"/>
    </source>
</evidence>
<dbReference type="RefSeq" id="WP_087236133.1">
    <property type="nucleotide sequence ID" value="NZ_JAKNJB010000024.1"/>
</dbReference>
<organism evidence="3 4">
    <name type="scientific">Intestinimonas massiliensis</name>
    <name type="common">ex Afouda et al. 2020</name>
    <dbReference type="NCBI Taxonomy" id="1673721"/>
    <lineage>
        <taxon>Bacteria</taxon>
        <taxon>Bacillati</taxon>
        <taxon>Bacillota</taxon>
        <taxon>Clostridia</taxon>
        <taxon>Eubacteriales</taxon>
        <taxon>Intestinimonas</taxon>
    </lineage>
</organism>
<evidence type="ECO:0000313" key="3">
    <source>
        <dbReference type="EMBL" id="MCG4528026.1"/>
    </source>
</evidence>